<organism evidence="6 7">
    <name type="scientific">Aeromonas bivalvium</name>
    <dbReference type="NCBI Taxonomy" id="440079"/>
    <lineage>
        <taxon>Bacteria</taxon>
        <taxon>Pseudomonadati</taxon>
        <taxon>Pseudomonadota</taxon>
        <taxon>Gammaproteobacteria</taxon>
        <taxon>Aeromonadales</taxon>
        <taxon>Aeromonadaceae</taxon>
        <taxon>Aeromonas</taxon>
    </lineage>
</organism>
<dbReference type="Proteomes" id="UP001630969">
    <property type="component" value="Unassembled WGS sequence"/>
</dbReference>
<comment type="caution">
    <text evidence="6">The sequence shown here is derived from an EMBL/GenBank/DDBJ whole genome shotgun (WGS) entry which is preliminary data.</text>
</comment>
<evidence type="ECO:0000256" key="1">
    <source>
        <dbReference type="ARBA" id="ARBA00009437"/>
    </source>
</evidence>
<dbReference type="Gene3D" id="3.40.190.290">
    <property type="match status" value="1"/>
</dbReference>
<dbReference type="InterPro" id="IPR036388">
    <property type="entry name" value="WH-like_DNA-bd_sf"/>
</dbReference>
<evidence type="ECO:0000256" key="2">
    <source>
        <dbReference type="ARBA" id="ARBA00023015"/>
    </source>
</evidence>
<dbReference type="RefSeq" id="WP_408787428.1">
    <property type="nucleotide sequence ID" value="NZ_JBGXBU010000001.1"/>
</dbReference>
<sequence length="299" mass="33344">MDQLDAMRMFVRVAELKSFTRAADQLAVPKATLSLTIRRLEERLGTRLLQRTTRRVQLTPDGRLCYERCQDLLADVEEWQGLFQQTRQLGGRLRVDLPSRLARLLVIPRLPAFLSQHPALTLMLSTTDRRVDLVREGFDCVVRVGALESSSLVARRLGELRQINCASPAYLARHGIPTTLAALSRHQLIHYGHDLGREPGGFEFMGADGRAERYPMAGALTVNDSESYLAAALAGLGIIQLPEHGVSSLLARGELVAILPEWQAPPLPIHVLYGHRRQLAPRVQAFIQWLADVLEEALA</sequence>
<dbReference type="GeneID" id="97218492"/>
<evidence type="ECO:0000256" key="4">
    <source>
        <dbReference type="ARBA" id="ARBA00023163"/>
    </source>
</evidence>
<dbReference type="Gene3D" id="1.10.10.10">
    <property type="entry name" value="Winged helix-like DNA-binding domain superfamily/Winged helix DNA-binding domain"/>
    <property type="match status" value="1"/>
</dbReference>
<reference evidence="6 7" key="1">
    <citation type="submission" date="2024-09" db="EMBL/GenBank/DDBJ databases">
        <title>Aeromonas strains Genome sequencing and assembly.</title>
        <authorList>
            <person name="Hu X."/>
            <person name="Tang B."/>
        </authorList>
    </citation>
    <scope>NUCLEOTIDE SEQUENCE [LARGE SCALE GENOMIC DNA]</scope>
    <source>
        <strain evidence="6 7">NB23SCDHY001</strain>
    </source>
</reference>
<gene>
    <name evidence="6" type="ORF">ACEUDJ_00295</name>
</gene>
<keyword evidence="7" id="KW-1185">Reference proteome</keyword>
<proteinExistence type="inferred from homology"/>
<dbReference type="PROSITE" id="PS50931">
    <property type="entry name" value="HTH_LYSR"/>
    <property type="match status" value="1"/>
</dbReference>
<accession>A0ABW9GM03</accession>
<evidence type="ECO:0000256" key="3">
    <source>
        <dbReference type="ARBA" id="ARBA00023125"/>
    </source>
</evidence>
<dbReference type="InterPro" id="IPR005119">
    <property type="entry name" value="LysR_subst-bd"/>
</dbReference>
<evidence type="ECO:0000259" key="5">
    <source>
        <dbReference type="PROSITE" id="PS50931"/>
    </source>
</evidence>
<keyword evidence="3" id="KW-0238">DNA-binding</keyword>
<comment type="similarity">
    <text evidence="1">Belongs to the LysR transcriptional regulatory family.</text>
</comment>
<evidence type="ECO:0000313" key="6">
    <source>
        <dbReference type="EMBL" id="MFM4891325.1"/>
    </source>
</evidence>
<evidence type="ECO:0000313" key="7">
    <source>
        <dbReference type="Proteomes" id="UP001630969"/>
    </source>
</evidence>
<dbReference type="PANTHER" id="PTHR30537">
    <property type="entry name" value="HTH-TYPE TRANSCRIPTIONAL REGULATOR"/>
    <property type="match status" value="1"/>
</dbReference>
<protein>
    <submittedName>
        <fullName evidence="6">LysR family transcriptional regulator</fullName>
    </submittedName>
</protein>
<dbReference type="SUPFAM" id="SSF46785">
    <property type="entry name" value="Winged helix' DNA-binding domain"/>
    <property type="match status" value="1"/>
</dbReference>
<dbReference type="InterPro" id="IPR036390">
    <property type="entry name" value="WH_DNA-bd_sf"/>
</dbReference>
<dbReference type="InterPro" id="IPR058163">
    <property type="entry name" value="LysR-type_TF_proteobact-type"/>
</dbReference>
<keyword evidence="4" id="KW-0804">Transcription</keyword>
<dbReference type="Pfam" id="PF00126">
    <property type="entry name" value="HTH_1"/>
    <property type="match status" value="1"/>
</dbReference>
<dbReference type="EMBL" id="JBGXBU010000001">
    <property type="protein sequence ID" value="MFM4891325.1"/>
    <property type="molecule type" value="Genomic_DNA"/>
</dbReference>
<dbReference type="Pfam" id="PF03466">
    <property type="entry name" value="LysR_substrate"/>
    <property type="match status" value="1"/>
</dbReference>
<dbReference type="CDD" id="cd08472">
    <property type="entry name" value="PBP2_CrgA_like_3"/>
    <property type="match status" value="1"/>
</dbReference>
<keyword evidence="2" id="KW-0805">Transcription regulation</keyword>
<feature type="domain" description="HTH lysR-type" evidence="5">
    <location>
        <begin position="1"/>
        <end position="59"/>
    </location>
</feature>
<dbReference type="PANTHER" id="PTHR30537:SF72">
    <property type="entry name" value="LYSR FAMILY TRANSCRIPTIONAL REGULATOR"/>
    <property type="match status" value="1"/>
</dbReference>
<dbReference type="SUPFAM" id="SSF53850">
    <property type="entry name" value="Periplasmic binding protein-like II"/>
    <property type="match status" value="1"/>
</dbReference>
<dbReference type="InterPro" id="IPR000847">
    <property type="entry name" value="LysR_HTH_N"/>
</dbReference>
<name>A0ABW9GM03_9GAMM</name>